<name>A0A654IM43_9MOLU</name>
<evidence type="ECO:0000313" key="2">
    <source>
        <dbReference type="EMBL" id="VZR99910.1"/>
    </source>
</evidence>
<feature type="transmembrane region" description="Helical" evidence="1">
    <location>
        <begin position="6"/>
        <end position="27"/>
    </location>
</feature>
<keyword evidence="1" id="KW-0812">Transmembrane</keyword>
<gene>
    <name evidence="2" type="ORF">MF5583_00330</name>
</gene>
<feature type="transmembrane region" description="Helical" evidence="1">
    <location>
        <begin position="90"/>
        <end position="112"/>
    </location>
</feature>
<feature type="transmembrane region" description="Helical" evidence="1">
    <location>
        <begin position="47"/>
        <end position="70"/>
    </location>
</feature>
<keyword evidence="1" id="KW-1133">Transmembrane helix</keyword>
<sequence>MISFNTEYFGIISGLLITFILLINLMFNFYLFKFTKKQALAAHYNKFYFIIFYTISFISLILAIISLVLFNVKDKVFSQTASENQKLAPTIALSVISFILLISKIILLFIFLPRFAFKITENEILYLGEKIEFKTITKIIEDTESHALYINYKPSKRTYKRIKYPKACPFNQALKQSTKSTSLEISNQNANEYFKNIKELS</sequence>
<keyword evidence="1" id="KW-0472">Membrane</keyword>
<reference evidence="2" key="1">
    <citation type="submission" date="2019-11" db="EMBL/GenBank/DDBJ databases">
        <authorList>
            <person name="Falquet L."/>
            <person name="Falquet L."/>
        </authorList>
    </citation>
    <scope>NUCLEOTIDE SEQUENCE</scope>
    <source>
        <strain evidence="2">14/OD_0535</strain>
    </source>
</reference>
<dbReference type="EMBL" id="LR739236">
    <property type="protein sequence ID" value="VZR99910.1"/>
    <property type="molecule type" value="Genomic_DNA"/>
</dbReference>
<protein>
    <submittedName>
        <fullName evidence="2">Uncharacterized protein</fullName>
    </submittedName>
</protein>
<organism evidence="2">
    <name type="scientific">Mycoplasma feriruminatoris</name>
    <dbReference type="NCBI Taxonomy" id="1179777"/>
    <lineage>
        <taxon>Bacteria</taxon>
        <taxon>Bacillati</taxon>
        <taxon>Mycoplasmatota</taxon>
        <taxon>Mollicutes</taxon>
        <taxon>Mycoplasmataceae</taxon>
        <taxon>Mycoplasma</taxon>
    </lineage>
</organism>
<accession>A0A654IM43</accession>
<dbReference type="AlphaFoldDB" id="A0A654IM43"/>
<proteinExistence type="predicted"/>
<evidence type="ECO:0000256" key="1">
    <source>
        <dbReference type="SAM" id="Phobius"/>
    </source>
</evidence>
<dbReference type="RefSeq" id="WP_347938459.1">
    <property type="nucleotide sequence ID" value="NZ_CP142077.1"/>
</dbReference>